<sequence length="68" mass="7832">MITLVKQLIKYHAYMDHKKIRLATCLENRFVDFRLSGNEGVKVSQSVSQIGKQQRKLKIPISINKADC</sequence>
<reference evidence="1 2" key="2">
    <citation type="journal article" date="2022" name="Mol. Biol. Evol.">
        <title>Comparative Genomics Reveals Insights into the Divergent Evolution of Astigmatic Mites and Household Pest Adaptations.</title>
        <authorList>
            <person name="Xiong Q."/>
            <person name="Wan A.T."/>
            <person name="Liu X."/>
            <person name="Fung C.S."/>
            <person name="Xiao X."/>
            <person name="Malainual N."/>
            <person name="Hou J."/>
            <person name="Wang L."/>
            <person name="Wang M."/>
            <person name="Yang K.Y."/>
            <person name="Cui Y."/>
            <person name="Leung E.L."/>
            <person name="Nong W."/>
            <person name="Shin S.K."/>
            <person name="Au S.W."/>
            <person name="Jeong K.Y."/>
            <person name="Chew F.T."/>
            <person name="Hui J.H."/>
            <person name="Leung T.F."/>
            <person name="Tungtrongchitr A."/>
            <person name="Zhong N."/>
            <person name="Liu Z."/>
            <person name="Tsui S.K."/>
        </authorList>
    </citation>
    <scope>NUCLEOTIDE SEQUENCE [LARGE SCALE GENOMIC DNA]</scope>
    <source>
        <strain evidence="1">Derp</strain>
    </source>
</reference>
<gene>
    <name evidence="1" type="ORF">DERP_010879</name>
</gene>
<evidence type="ECO:0000313" key="2">
    <source>
        <dbReference type="Proteomes" id="UP000887458"/>
    </source>
</evidence>
<protein>
    <submittedName>
        <fullName evidence="1">Uncharacterized protein</fullName>
    </submittedName>
</protein>
<proteinExistence type="predicted"/>
<dbReference type="Proteomes" id="UP000887458">
    <property type="component" value="Unassembled WGS sequence"/>
</dbReference>
<evidence type="ECO:0000313" key="1">
    <source>
        <dbReference type="EMBL" id="KAH9426312.1"/>
    </source>
</evidence>
<comment type="caution">
    <text evidence="1">The sequence shown here is derived from an EMBL/GenBank/DDBJ whole genome shotgun (WGS) entry which is preliminary data.</text>
</comment>
<organism evidence="1 2">
    <name type="scientific">Dermatophagoides pteronyssinus</name>
    <name type="common">European house dust mite</name>
    <dbReference type="NCBI Taxonomy" id="6956"/>
    <lineage>
        <taxon>Eukaryota</taxon>
        <taxon>Metazoa</taxon>
        <taxon>Ecdysozoa</taxon>
        <taxon>Arthropoda</taxon>
        <taxon>Chelicerata</taxon>
        <taxon>Arachnida</taxon>
        <taxon>Acari</taxon>
        <taxon>Acariformes</taxon>
        <taxon>Sarcoptiformes</taxon>
        <taxon>Astigmata</taxon>
        <taxon>Psoroptidia</taxon>
        <taxon>Analgoidea</taxon>
        <taxon>Pyroglyphidae</taxon>
        <taxon>Dermatophagoidinae</taxon>
        <taxon>Dermatophagoides</taxon>
    </lineage>
</organism>
<name>A0ABQ8JVN9_DERPT</name>
<keyword evidence="2" id="KW-1185">Reference proteome</keyword>
<accession>A0ABQ8JVN9</accession>
<reference evidence="1 2" key="1">
    <citation type="journal article" date="2018" name="J. Allergy Clin. Immunol.">
        <title>High-quality assembly of Dermatophagoides pteronyssinus genome and transcriptome reveals a wide range of novel allergens.</title>
        <authorList>
            <person name="Liu X.Y."/>
            <person name="Yang K.Y."/>
            <person name="Wang M.Q."/>
            <person name="Kwok J.S."/>
            <person name="Zeng X."/>
            <person name="Yang Z."/>
            <person name="Xiao X.J."/>
            <person name="Lau C.P."/>
            <person name="Li Y."/>
            <person name="Huang Z.M."/>
            <person name="Ba J.G."/>
            <person name="Yim A.K."/>
            <person name="Ouyang C.Y."/>
            <person name="Ngai S.M."/>
            <person name="Chan T.F."/>
            <person name="Leung E.L."/>
            <person name="Liu L."/>
            <person name="Liu Z.G."/>
            <person name="Tsui S.K."/>
        </authorList>
    </citation>
    <scope>NUCLEOTIDE SEQUENCE [LARGE SCALE GENOMIC DNA]</scope>
    <source>
        <strain evidence="1">Derp</strain>
    </source>
</reference>
<dbReference type="EMBL" id="NJHN03000011">
    <property type="protein sequence ID" value="KAH9426312.1"/>
    <property type="molecule type" value="Genomic_DNA"/>
</dbReference>